<evidence type="ECO:0000256" key="3">
    <source>
        <dbReference type="ARBA" id="ARBA00022448"/>
    </source>
</evidence>
<keyword evidence="6 11" id="KW-0732">Signal</keyword>
<keyword evidence="10" id="KW-0998">Cell outer membrane</keyword>
<keyword evidence="9" id="KW-0472">Membrane</keyword>
<reference evidence="13" key="1">
    <citation type="submission" date="2022-05" db="EMBL/GenBank/DDBJ databases">
        <title>Schlegelella sp. nov., isolated from mangrove soil.</title>
        <authorList>
            <person name="Liu Y."/>
            <person name="Ge X."/>
            <person name="Liu W."/>
        </authorList>
    </citation>
    <scope>NUCLEOTIDE SEQUENCE</scope>
    <source>
        <strain evidence="13">S2-27</strain>
    </source>
</reference>
<feature type="chain" id="PRO_5045446028" evidence="11">
    <location>
        <begin position="27"/>
        <end position="336"/>
    </location>
</feature>
<name>A0ABT0YLY0_9BURK</name>
<evidence type="ECO:0000256" key="6">
    <source>
        <dbReference type="ARBA" id="ARBA00022729"/>
    </source>
</evidence>
<dbReference type="InterPro" id="IPR023614">
    <property type="entry name" value="Porin_dom_sf"/>
</dbReference>
<keyword evidence="7" id="KW-0406">Ion transport</keyword>
<keyword evidence="8" id="KW-0626">Porin</keyword>
<evidence type="ECO:0000313" key="13">
    <source>
        <dbReference type="EMBL" id="MCM5679156.1"/>
    </source>
</evidence>
<evidence type="ECO:0000256" key="11">
    <source>
        <dbReference type="SAM" id="SignalP"/>
    </source>
</evidence>
<comment type="subcellular location">
    <subcellularLocation>
        <location evidence="1">Cell outer membrane</location>
        <topology evidence="1">Multi-pass membrane protein</topology>
    </subcellularLocation>
</comment>
<organism evidence="13 14">
    <name type="scientific">Caldimonas mangrovi</name>
    <dbReference type="NCBI Taxonomy" id="2944811"/>
    <lineage>
        <taxon>Bacteria</taxon>
        <taxon>Pseudomonadati</taxon>
        <taxon>Pseudomonadota</taxon>
        <taxon>Betaproteobacteria</taxon>
        <taxon>Burkholderiales</taxon>
        <taxon>Sphaerotilaceae</taxon>
        <taxon>Caldimonas</taxon>
    </lineage>
</organism>
<evidence type="ECO:0000256" key="9">
    <source>
        <dbReference type="ARBA" id="ARBA00023136"/>
    </source>
</evidence>
<keyword evidence="3" id="KW-0813">Transport</keyword>
<protein>
    <submittedName>
        <fullName evidence="13">Porin</fullName>
    </submittedName>
</protein>
<dbReference type="Proteomes" id="UP001165541">
    <property type="component" value="Unassembled WGS sequence"/>
</dbReference>
<dbReference type="Gene3D" id="2.40.160.10">
    <property type="entry name" value="Porin"/>
    <property type="match status" value="1"/>
</dbReference>
<comment type="caution">
    <text evidence="13">The sequence shown here is derived from an EMBL/GenBank/DDBJ whole genome shotgun (WGS) entry which is preliminary data.</text>
</comment>
<keyword evidence="14" id="KW-1185">Reference proteome</keyword>
<gene>
    <name evidence="13" type="ORF">M8A51_06385</name>
</gene>
<proteinExistence type="predicted"/>
<evidence type="ECO:0000256" key="1">
    <source>
        <dbReference type="ARBA" id="ARBA00004571"/>
    </source>
</evidence>
<dbReference type="RefSeq" id="WP_251777359.1">
    <property type="nucleotide sequence ID" value="NZ_JAMKFE010000003.1"/>
</dbReference>
<keyword evidence="5" id="KW-0812">Transmembrane</keyword>
<dbReference type="SUPFAM" id="SSF56935">
    <property type="entry name" value="Porins"/>
    <property type="match status" value="1"/>
</dbReference>
<evidence type="ECO:0000256" key="10">
    <source>
        <dbReference type="ARBA" id="ARBA00023237"/>
    </source>
</evidence>
<dbReference type="PANTHER" id="PTHR34501">
    <property type="entry name" value="PROTEIN YDDL-RELATED"/>
    <property type="match status" value="1"/>
</dbReference>
<dbReference type="InterPro" id="IPR033900">
    <property type="entry name" value="Gram_neg_porin_domain"/>
</dbReference>
<dbReference type="CDD" id="cd00342">
    <property type="entry name" value="gram_neg_porins"/>
    <property type="match status" value="1"/>
</dbReference>
<evidence type="ECO:0000256" key="2">
    <source>
        <dbReference type="ARBA" id="ARBA00011233"/>
    </source>
</evidence>
<feature type="signal peptide" evidence="11">
    <location>
        <begin position="1"/>
        <end position="26"/>
    </location>
</feature>
<sequence>MKFRLSTPVRATVVACLTAAAWDAHAQSSAQLYGLMDVFVGSLENSGTRRLSKVDSGGMTTSYIGIKGAEDLGGGLSAQFAIESFLRADTGEAGRFGPDAFWARSAYVGFAGSLGTLRYGRNTNPTFVTTLVFNPFGDSFGFSPAIRNHFGGGTGQVAGDTGWSNSVAYLSPRFGGLSASLLYSIREAAQGANFGGSLTYFAGPLGLAFAAQQVKVPFAAGKETTYQLNGSYDFGIAKAYGQYTQVKEDDTGSTVPKNQLYQLGASAPVGAGSVLASWGHANSEPTAGDDIKRNTASLGYDHFLSKRTDLYAIYMHDRVKGEDAGNSFAVGIRHRY</sequence>
<evidence type="ECO:0000256" key="8">
    <source>
        <dbReference type="ARBA" id="ARBA00023114"/>
    </source>
</evidence>
<keyword evidence="4" id="KW-1134">Transmembrane beta strand</keyword>
<dbReference type="Pfam" id="PF13609">
    <property type="entry name" value="Porin_4"/>
    <property type="match status" value="1"/>
</dbReference>
<accession>A0ABT0YLY0</accession>
<dbReference type="PANTHER" id="PTHR34501:SF9">
    <property type="entry name" value="MAJOR OUTER MEMBRANE PROTEIN P.IA"/>
    <property type="match status" value="1"/>
</dbReference>
<feature type="domain" description="Porin" evidence="12">
    <location>
        <begin position="11"/>
        <end position="321"/>
    </location>
</feature>
<dbReference type="InterPro" id="IPR050298">
    <property type="entry name" value="Gram-neg_bact_OMP"/>
</dbReference>
<evidence type="ECO:0000256" key="5">
    <source>
        <dbReference type="ARBA" id="ARBA00022692"/>
    </source>
</evidence>
<comment type="subunit">
    <text evidence="2">Homotrimer.</text>
</comment>
<evidence type="ECO:0000256" key="4">
    <source>
        <dbReference type="ARBA" id="ARBA00022452"/>
    </source>
</evidence>
<evidence type="ECO:0000256" key="7">
    <source>
        <dbReference type="ARBA" id="ARBA00023065"/>
    </source>
</evidence>
<evidence type="ECO:0000313" key="14">
    <source>
        <dbReference type="Proteomes" id="UP001165541"/>
    </source>
</evidence>
<dbReference type="EMBL" id="JAMKFE010000003">
    <property type="protein sequence ID" value="MCM5679156.1"/>
    <property type="molecule type" value="Genomic_DNA"/>
</dbReference>
<evidence type="ECO:0000259" key="12">
    <source>
        <dbReference type="Pfam" id="PF13609"/>
    </source>
</evidence>